<evidence type="ECO:0000256" key="1">
    <source>
        <dbReference type="SAM" id="MobiDB-lite"/>
    </source>
</evidence>
<name>A0A1I4H8S6_9RHOB</name>
<protein>
    <submittedName>
        <fullName evidence="2">Uncharacterized protein</fullName>
    </submittedName>
</protein>
<feature type="region of interest" description="Disordered" evidence="1">
    <location>
        <begin position="1"/>
        <end position="28"/>
    </location>
</feature>
<evidence type="ECO:0000313" key="3">
    <source>
        <dbReference type="Proteomes" id="UP000199550"/>
    </source>
</evidence>
<gene>
    <name evidence="2" type="ORF">SAMN04488004_11678</name>
</gene>
<proteinExistence type="predicted"/>
<dbReference type="EMBL" id="FOTF01000016">
    <property type="protein sequence ID" value="SFL38699.1"/>
    <property type="molecule type" value="Genomic_DNA"/>
</dbReference>
<keyword evidence="3" id="KW-1185">Reference proteome</keyword>
<feature type="compositionally biased region" description="Basic and acidic residues" evidence="1">
    <location>
        <begin position="10"/>
        <end position="28"/>
    </location>
</feature>
<reference evidence="2 3" key="1">
    <citation type="submission" date="2016-10" db="EMBL/GenBank/DDBJ databases">
        <authorList>
            <person name="de Groot N.N."/>
        </authorList>
    </citation>
    <scope>NUCLEOTIDE SEQUENCE [LARGE SCALE GENOMIC DNA]</scope>
    <source>
        <strain evidence="2 3">DSM 16199</strain>
    </source>
</reference>
<dbReference type="STRING" id="195913.SAMN04488004_11678"/>
<organism evidence="2 3">
    <name type="scientific">Loktanella salsilacus</name>
    <dbReference type="NCBI Taxonomy" id="195913"/>
    <lineage>
        <taxon>Bacteria</taxon>
        <taxon>Pseudomonadati</taxon>
        <taxon>Pseudomonadota</taxon>
        <taxon>Alphaproteobacteria</taxon>
        <taxon>Rhodobacterales</taxon>
        <taxon>Roseobacteraceae</taxon>
        <taxon>Loktanella</taxon>
    </lineage>
</organism>
<dbReference type="OrthoDB" id="9801824at2"/>
<dbReference type="Proteomes" id="UP000199550">
    <property type="component" value="Unassembled WGS sequence"/>
</dbReference>
<evidence type="ECO:0000313" key="2">
    <source>
        <dbReference type="EMBL" id="SFL38699.1"/>
    </source>
</evidence>
<sequence>MSSTKSNSKSQHEPFMEAARELETDDGKARFNKGLRGVVTPEKKVCPECGHVFKGNGWDGIDAHWKSKHEDVMPYDDAWPLLKSGAYT</sequence>
<dbReference type="RefSeq" id="WP_090190546.1">
    <property type="nucleotide sequence ID" value="NZ_FOTF01000016.1"/>
</dbReference>
<accession>A0A1I4H8S6</accession>
<dbReference type="AlphaFoldDB" id="A0A1I4H8S6"/>